<dbReference type="PANTHER" id="PTHR30619:SF1">
    <property type="entry name" value="RECOMBINATION PROTEIN 2"/>
    <property type="match status" value="1"/>
</dbReference>
<dbReference type="RefSeq" id="WP_185956046.1">
    <property type="nucleotide sequence ID" value="NZ_FXTI01000002.1"/>
</dbReference>
<dbReference type="InterPro" id="IPR035681">
    <property type="entry name" value="ComA-like_MBL"/>
</dbReference>
<accession>A0A521BWL9</accession>
<dbReference type="GO" id="GO:0030420">
    <property type="term" value="P:establishment of competence for transformation"/>
    <property type="evidence" value="ECO:0007669"/>
    <property type="project" value="InterPro"/>
</dbReference>
<dbReference type="SUPFAM" id="SSF56281">
    <property type="entry name" value="Metallo-hydrolase/oxidoreductase"/>
    <property type="match status" value="1"/>
</dbReference>
<dbReference type="NCBIfam" id="TIGR00361">
    <property type="entry name" value="ComEC_Rec2"/>
    <property type="match status" value="1"/>
</dbReference>
<keyword evidence="2" id="KW-1003">Cell membrane</keyword>
<feature type="transmembrane region" description="Helical" evidence="6">
    <location>
        <begin position="29"/>
        <end position="46"/>
    </location>
</feature>
<dbReference type="InterPro" id="IPR004477">
    <property type="entry name" value="ComEC_N"/>
</dbReference>
<dbReference type="SMART" id="SM00849">
    <property type="entry name" value="Lactamase_B"/>
    <property type="match status" value="1"/>
</dbReference>
<dbReference type="InterPro" id="IPR004797">
    <property type="entry name" value="Competence_ComEC/Rec2"/>
</dbReference>
<dbReference type="Pfam" id="PF00753">
    <property type="entry name" value="Lactamase_B"/>
    <property type="match status" value="1"/>
</dbReference>
<dbReference type="NCBIfam" id="TIGR00360">
    <property type="entry name" value="ComEC_N-term"/>
    <property type="match status" value="1"/>
</dbReference>
<keyword evidence="5 6" id="KW-0472">Membrane</keyword>
<dbReference type="AlphaFoldDB" id="A0A521BWL9"/>
<dbReference type="InterPro" id="IPR001279">
    <property type="entry name" value="Metallo-B-lactamas"/>
</dbReference>
<name>A0A521BWL9_9BACL</name>
<feature type="transmembrane region" description="Helical" evidence="6">
    <location>
        <begin position="379"/>
        <end position="399"/>
    </location>
</feature>
<feature type="transmembrane region" description="Helical" evidence="6">
    <location>
        <begin position="502"/>
        <end position="519"/>
    </location>
</feature>
<dbReference type="Proteomes" id="UP000315636">
    <property type="component" value="Unassembled WGS sequence"/>
</dbReference>
<protein>
    <submittedName>
        <fullName evidence="8">Competence protein ComEC</fullName>
    </submittedName>
</protein>
<dbReference type="InterPro" id="IPR025405">
    <property type="entry name" value="DUF4131"/>
</dbReference>
<reference evidence="8 9" key="1">
    <citation type="submission" date="2017-05" db="EMBL/GenBank/DDBJ databases">
        <authorList>
            <person name="Varghese N."/>
            <person name="Submissions S."/>
        </authorList>
    </citation>
    <scope>NUCLEOTIDE SEQUENCE [LARGE SCALE GENOMIC DNA]</scope>
    <source>
        <strain evidence="8 9">DSM 45474</strain>
    </source>
</reference>
<keyword evidence="3 6" id="KW-0812">Transmembrane</keyword>
<proteinExistence type="predicted"/>
<feature type="transmembrane region" description="Helical" evidence="6">
    <location>
        <begin position="475"/>
        <end position="495"/>
    </location>
</feature>
<comment type="subcellular location">
    <subcellularLocation>
        <location evidence="1">Cell membrane</location>
        <topology evidence="1">Multi-pass membrane protein</topology>
    </subcellularLocation>
</comment>
<feature type="transmembrane region" description="Helical" evidence="6">
    <location>
        <begin position="442"/>
        <end position="463"/>
    </location>
</feature>
<feature type="transmembrane region" description="Helical" evidence="6">
    <location>
        <begin position="348"/>
        <end position="367"/>
    </location>
</feature>
<evidence type="ECO:0000256" key="1">
    <source>
        <dbReference type="ARBA" id="ARBA00004651"/>
    </source>
</evidence>
<evidence type="ECO:0000313" key="8">
    <source>
        <dbReference type="EMBL" id="SMO50830.1"/>
    </source>
</evidence>
<keyword evidence="9" id="KW-1185">Reference proteome</keyword>
<sequence length="798" mass="88930">MKQPFLILSVGWAIGIGLAVQWGGSGRVWGLAGGGVLVVGGIYGYWRMRGGGWTLFLVGCCFGAAQFCTVEASNHTILPVSGNSSRAMVEGTVVSPTDVDGDQVRLTIRTRRVTLREQQIQGEERILLQLRLNRSMEKKEAQTLKRGTLLAVPVQLIQPDSARNPGGFNYRAYLHRRYIHRLGEGDWQDVNILSRPFSVYGKIDSFRLFLEKRLDRLYPENVAGLMKGMLLGNRKAVPAEWEEDFASLGLVHLLAISGLHVGVFAGGLYIGATLLGLTREKAAFFSIVTLPFYAVLTGAETPVIRATVMAVLGVISIACGKWKDNLSFLGLAALFILWWNPYQLLEAGFQLSFSVTFALLMATEWVSQRIPTCWPRVNQLIAVIMIAQAASFPLLITHFHEFSLFSWGGNLLVVPVVTAIGIPIGYLSLIVGGIHEGLGSGLALFVTELWSGIRSVLSFLAMWKAPRLFWPPPPWWWLIAYAGTLCYCLWAWMGGKIRRTRHGWMAGFLFIAVIGIPLIEGSKDELQITFLDVGQGDAAVIETPEGNVILVDGGGVLPWEKEPWQRKREAYDVGKRVLIPYLKYRGIQSIDWLIMTHGDADHIGGLKAVVNQFSVKHVIRNHASLQGSMETELMDCFRQQNIPVLIPETGKEWELEPGIKWQFLYPSEKSGEENHGNDSSLVFLMTVYGKKVLMTGDVEQAGEQEIMRQWNLPQIDLLKVAHHGSRTSSGEKWLQSIHPRMAVISVGRNNRFGHPSPEVLNRFKKRGVDIWRTDQDGAITVTISPHTWKVESVVKSER</sequence>
<feature type="transmembrane region" description="Helical" evidence="6">
    <location>
        <begin position="411"/>
        <end position="430"/>
    </location>
</feature>
<evidence type="ECO:0000256" key="4">
    <source>
        <dbReference type="ARBA" id="ARBA00022989"/>
    </source>
</evidence>
<evidence type="ECO:0000256" key="3">
    <source>
        <dbReference type="ARBA" id="ARBA00022692"/>
    </source>
</evidence>
<feature type="transmembrane region" description="Helical" evidence="6">
    <location>
        <begin position="250"/>
        <end position="272"/>
    </location>
</feature>
<organism evidence="8 9">
    <name type="scientific">Melghirimyces algeriensis</name>
    <dbReference type="NCBI Taxonomy" id="910412"/>
    <lineage>
        <taxon>Bacteria</taxon>
        <taxon>Bacillati</taxon>
        <taxon>Bacillota</taxon>
        <taxon>Bacilli</taxon>
        <taxon>Bacillales</taxon>
        <taxon>Thermoactinomycetaceae</taxon>
        <taxon>Melghirimyces</taxon>
    </lineage>
</organism>
<evidence type="ECO:0000259" key="7">
    <source>
        <dbReference type="SMART" id="SM00849"/>
    </source>
</evidence>
<evidence type="ECO:0000313" key="9">
    <source>
        <dbReference type="Proteomes" id="UP000315636"/>
    </source>
</evidence>
<dbReference type="CDD" id="cd07731">
    <property type="entry name" value="ComA-like_MBL-fold"/>
    <property type="match status" value="1"/>
</dbReference>
<feature type="transmembrane region" description="Helical" evidence="6">
    <location>
        <begin position="292"/>
        <end position="319"/>
    </location>
</feature>
<gene>
    <name evidence="8" type="ORF">SAMN06264849_102431</name>
</gene>
<feature type="domain" description="Metallo-beta-lactamase" evidence="7">
    <location>
        <begin position="535"/>
        <end position="748"/>
    </location>
</feature>
<keyword evidence="4 6" id="KW-1133">Transmembrane helix</keyword>
<evidence type="ECO:0000256" key="5">
    <source>
        <dbReference type="ARBA" id="ARBA00023136"/>
    </source>
</evidence>
<evidence type="ECO:0000256" key="6">
    <source>
        <dbReference type="SAM" id="Phobius"/>
    </source>
</evidence>
<dbReference type="EMBL" id="FXTI01000002">
    <property type="protein sequence ID" value="SMO50830.1"/>
    <property type="molecule type" value="Genomic_DNA"/>
</dbReference>
<dbReference type="Pfam" id="PF03772">
    <property type="entry name" value="Competence"/>
    <property type="match status" value="1"/>
</dbReference>
<dbReference type="GO" id="GO:0005886">
    <property type="term" value="C:plasma membrane"/>
    <property type="evidence" value="ECO:0007669"/>
    <property type="project" value="UniProtKB-SubCell"/>
</dbReference>
<feature type="transmembrane region" description="Helical" evidence="6">
    <location>
        <begin position="326"/>
        <end position="342"/>
    </location>
</feature>
<dbReference type="InterPro" id="IPR052159">
    <property type="entry name" value="Competence_DNA_uptake"/>
</dbReference>
<evidence type="ECO:0000256" key="2">
    <source>
        <dbReference type="ARBA" id="ARBA00022475"/>
    </source>
</evidence>
<dbReference type="Gene3D" id="3.60.15.10">
    <property type="entry name" value="Ribonuclease Z/Hydroxyacylglutathione hydrolase-like"/>
    <property type="match status" value="1"/>
</dbReference>
<dbReference type="PANTHER" id="PTHR30619">
    <property type="entry name" value="DNA INTERNALIZATION/COMPETENCE PROTEIN COMEC/REC2"/>
    <property type="match status" value="1"/>
</dbReference>
<dbReference type="InterPro" id="IPR036866">
    <property type="entry name" value="RibonucZ/Hydroxyglut_hydro"/>
</dbReference>
<dbReference type="Pfam" id="PF13567">
    <property type="entry name" value="DUF4131"/>
    <property type="match status" value="1"/>
</dbReference>